<gene>
    <name evidence="3" type="ORF">EAS64_01885</name>
</gene>
<dbReference type="AlphaFoldDB" id="A0A6P2C793"/>
<organism evidence="3 4">
    <name type="scientific">Trebonia kvetii</name>
    <dbReference type="NCBI Taxonomy" id="2480626"/>
    <lineage>
        <taxon>Bacteria</taxon>
        <taxon>Bacillati</taxon>
        <taxon>Actinomycetota</taxon>
        <taxon>Actinomycetes</taxon>
        <taxon>Streptosporangiales</taxon>
        <taxon>Treboniaceae</taxon>
        <taxon>Trebonia</taxon>
    </lineage>
</organism>
<accession>A0A6P2C793</accession>
<keyword evidence="2" id="KW-1133">Transmembrane helix</keyword>
<evidence type="ECO:0000256" key="2">
    <source>
        <dbReference type="SAM" id="Phobius"/>
    </source>
</evidence>
<dbReference type="Proteomes" id="UP000460272">
    <property type="component" value="Unassembled WGS sequence"/>
</dbReference>
<feature type="transmembrane region" description="Helical" evidence="2">
    <location>
        <begin position="87"/>
        <end position="104"/>
    </location>
</feature>
<keyword evidence="2" id="KW-0472">Membrane</keyword>
<keyword evidence="4" id="KW-1185">Reference proteome</keyword>
<evidence type="ECO:0000256" key="1">
    <source>
        <dbReference type="SAM" id="MobiDB-lite"/>
    </source>
</evidence>
<evidence type="ECO:0000313" key="3">
    <source>
        <dbReference type="EMBL" id="TVZ06216.1"/>
    </source>
</evidence>
<proteinExistence type="predicted"/>
<reference evidence="3 4" key="1">
    <citation type="submission" date="2018-11" db="EMBL/GenBank/DDBJ databases">
        <title>Trebonia kvetii gen.nov., sp.nov., a novel acidophilic actinobacterium, and proposal of the new actinobacterial family Treboniaceae fam. nov.</title>
        <authorList>
            <person name="Rapoport D."/>
            <person name="Sagova-Mareckova M."/>
            <person name="Sedlacek I."/>
            <person name="Provaznik J."/>
            <person name="Kralova S."/>
            <person name="Pavlinic D."/>
            <person name="Benes V."/>
            <person name="Kopecky J."/>
        </authorList>
    </citation>
    <scope>NUCLEOTIDE SEQUENCE [LARGE SCALE GENOMIC DNA]</scope>
    <source>
        <strain evidence="3 4">15Tr583</strain>
    </source>
</reference>
<protein>
    <submittedName>
        <fullName evidence="3">Uncharacterized protein</fullName>
    </submittedName>
</protein>
<comment type="caution">
    <text evidence="3">The sequence shown here is derived from an EMBL/GenBank/DDBJ whole genome shotgun (WGS) entry which is preliminary data.</text>
</comment>
<keyword evidence="2" id="KW-0812">Transmembrane</keyword>
<feature type="region of interest" description="Disordered" evidence="1">
    <location>
        <begin position="1"/>
        <end position="57"/>
    </location>
</feature>
<sequence>MTADSTAGPAERETDDRPKGWDPIRVSAAWPAIGNDDPRVSPTATDAAAPTGGGTQPVIRQSAWARGADAFGEPTGVARPGSRARTLMVAVVLVCVLAVVLAIFA</sequence>
<name>A0A6P2C793_9ACTN</name>
<evidence type="ECO:0000313" key="4">
    <source>
        <dbReference type="Proteomes" id="UP000460272"/>
    </source>
</evidence>
<feature type="compositionally biased region" description="Basic and acidic residues" evidence="1">
    <location>
        <begin position="10"/>
        <end position="22"/>
    </location>
</feature>
<dbReference type="EMBL" id="RPFW01000001">
    <property type="protein sequence ID" value="TVZ06216.1"/>
    <property type="molecule type" value="Genomic_DNA"/>
</dbReference>